<proteinExistence type="predicted"/>
<feature type="region of interest" description="Disordered" evidence="1">
    <location>
        <begin position="187"/>
        <end position="245"/>
    </location>
</feature>
<dbReference type="AlphaFoldDB" id="A0A2S6CE61"/>
<reference evidence="3" key="1">
    <citation type="journal article" date="2017" name="bioRxiv">
        <title>Conservation of a gene cluster reveals novel cercosporin biosynthetic mechanisms and extends production to the genus Colletotrichum.</title>
        <authorList>
            <person name="de Jonge R."/>
            <person name="Ebert M.K."/>
            <person name="Huitt-Roehl C.R."/>
            <person name="Pal P."/>
            <person name="Suttle J.C."/>
            <person name="Spanner R.E."/>
            <person name="Neubauer J.D."/>
            <person name="Jurick W.M.II."/>
            <person name="Stott K.A."/>
            <person name="Secor G.A."/>
            <person name="Thomma B.P.H.J."/>
            <person name="Van de Peer Y."/>
            <person name="Townsend C.A."/>
            <person name="Bolton M.D."/>
        </authorList>
    </citation>
    <scope>NUCLEOTIDE SEQUENCE [LARGE SCALE GENOMIC DNA]</scope>
    <source>
        <strain evidence="3">CBS538.71</strain>
    </source>
</reference>
<feature type="region of interest" description="Disordered" evidence="1">
    <location>
        <begin position="63"/>
        <end position="139"/>
    </location>
</feature>
<feature type="compositionally biased region" description="Basic and acidic residues" evidence="1">
    <location>
        <begin position="189"/>
        <end position="203"/>
    </location>
</feature>
<gene>
    <name evidence="2" type="ORF">CBER1_03833</name>
</gene>
<sequence length="278" mass="31428">MSTNPHLSFHADTPIIYGIDPYEQGDSHDSMPPLSLNEDFPGYRWEVTTNGVPILVPIRGTRSPSPLAASPHHPQTFMAGSNNQRRPRQRQRRRRGPLDPSDDSDSDTEEPRRIMSVVVPRRERSSRSSSNTRISSEENRQLHAATLQILHHTDQLSYEGRRALEEILWQGGMTYEDISEESIDAIRAQARDPNHSQREERGRSNSRRSSAGAEGPEGESGHTFVLVDRSLTPGPESEPAESEWVRRYGPLGEDMTWEGVRHCLGERLFAELGWVGEF</sequence>
<evidence type="ECO:0000313" key="3">
    <source>
        <dbReference type="Proteomes" id="UP000237631"/>
    </source>
</evidence>
<organism evidence="2 3">
    <name type="scientific">Cercospora berteroae</name>
    <dbReference type="NCBI Taxonomy" id="357750"/>
    <lineage>
        <taxon>Eukaryota</taxon>
        <taxon>Fungi</taxon>
        <taxon>Dikarya</taxon>
        <taxon>Ascomycota</taxon>
        <taxon>Pezizomycotina</taxon>
        <taxon>Dothideomycetes</taxon>
        <taxon>Dothideomycetidae</taxon>
        <taxon>Mycosphaerellales</taxon>
        <taxon>Mycosphaerellaceae</taxon>
        <taxon>Cercospora</taxon>
    </lineage>
</organism>
<comment type="caution">
    <text evidence="2">The sequence shown here is derived from an EMBL/GenBank/DDBJ whole genome shotgun (WGS) entry which is preliminary data.</text>
</comment>
<dbReference type="EMBL" id="PNEN01000475">
    <property type="protein sequence ID" value="PPJ58021.1"/>
    <property type="molecule type" value="Genomic_DNA"/>
</dbReference>
<feature type="compositionally biased region" description="Basic residues" evidence="1">
    <location>
        <begin position="85"/>
        <end position="95"/>
    </location>
</feature>
<name>A0A2S6CE61_9PEZI</name>
<feature type="compositionally biased region" description="Low complexity" evidence="1">
    <location>
        <begin position="63"/>
        <end position="74"/>
    </location>
</feature>
<keyword evidence="3" id="KW-1185">Reference proteome</keyword>
<accession>A0A2S6CE61</accession>
<protein>
    <submittedName>
        <fullName evidence="2">Uncharacterized protein</fullName>
    </submittedName>
</protein>
<dbReference type="OrthoDB" id="3647944at2759"/>
<evidence type="ECO:0000313" key="2">
    <source>
        <dbReference type="EMBL" id="PPJ58021.1"/>
    </source>
</evidence>
<dbReference type="Proteomes" id="UP000237631">
    <property type="component" value="Unassembled WGS sequence"/>
</dbReference>
<evidence type="ECO:0000256" key="1">
    <source>
        <dbReference type="SAM" id="MobiDB-lite"/>
    </source>
</evidence>